<dbReference type="Proteomes" id="UP000799118">
    <property type="component" value="Unassembled WGS sequence"/>
</dbReference>
<gene>
    <name evidence="1" type="ORF">BT96DRAFT_978802</name>
</gene>
<keyword evidence="2" id="KW-1185">Reference proteome</keyword>
<sequence length="242" mass="27193">MTDMATNDLVTPKLFAANLNQLQPPATTDGFQIQDFPNLISSFSVDSDGPLAYDVDLSVKVYCYKTHTDTAHKVSFILIYSGHCSAYNPNSAFVFTVNSVGQAADIYAQLPKTNDGRKTEDGYVYDIEYVKNFNLSEKAADIENENSFVFTAKYQESFTLVHCKQTGERFDGHGYTEFQIIPEDQETKLENQAIYGLSEFQCDVDPNRHYKFLISMSCFRNDIDGVTMFSPTGQAADISIKF</sequence>
<dbReference type="AlphaFoldDB" id="A0A6A4H958"/>
<reference evidence="1" key="1">
    <citation type="journal article" date="2019" name="Environ. Microbiol.">
        <title>Fungal ecological strategies reflected in gene transcription - a case study of two litter decomposers.</title>
        <authorList>
            <person name="Barbi F."/>
            <person name="Kohler A."/>
            <person name="Barry K."/>
            <person name="Baskaran P."/>
            <person name="Daum C."/>
            <person name="Fauchery L."/>
            <person name="Ihrmark K."/>
            <person name="Kuo A."/>
            <person name="LaButti K."/>
            <person name="Lipzen A."/>
            <person name="Morin E."/>
            <person name="Grigoriev I.V."/>
            <person name="Henrissat B."/>
            <person name="Lindahl B."/>
            <person name="Martin F."/>
        </authorList>
    </citation>
    <scope>NUCLEOTIDE SEQUENCE</scope>
    <source>
        <strain evidence="1">JB14</strain>
    </source>
</reference>
<evidence type="ECO:0000313" key="1">
    <source>
        <dbReference type="EMBL" id="KAE9393737.1"/>
    </source>
</evidence>
<organism evidence="1 2">
    <name type="scientific">Gymnopus androsaceus JB14</name>
    <dbReference type="NCBI Taxonomy" id="1447944"/>
    <lineage>
        <taxon>Eukaryota</taxon>
        <taxon>Fungi</taxon>
        <taxon>Dikarya</taxon>
        <taxon>Basidiomycota</taxon>
        <taxon>Agaricomycotina</taxon>
        <taxon>Agaricomycetes</taxon>
        <taxon>Agaricomycetidae</taxon>
        <taxon>Agaricales</taxon>
        <taxon>Marasmiineae</taxon>
        <taxon>Omphalotaceae</taxon>
        <taxon>Gymnopus</taxon>
    </lineage>
</organism>
<dbReference type="EMBL" id="ML769565">
    <property type="protein sequence ID" value="KAE9393737.1"/>
    <property type="molecule type" value="Genomic_DNA"/>
</dbReference>
<proteinExistence type="predicted"/>
<protein>
    <submittedName>
        <fullName evidence="1">Uncharacterized protein</fullName>
    </submittedName>
</protein>
<evidence type="ECO:0000313" key="2">
    <source>
        <dbReference type="Proteomes" id="UP000799118"/>
    </source>
</evidence>
<name>A0A6A4H958_9AGAR</name>
<accession>A0A6A4H958</accession>